<organism evidence="1">
    <name type="scientific">hydrothermal vent metagenome</name>
    <dbReference type="NCBI Taxonomy" id="652676"/>
    <lineage>
        <taxon>unclassified sequences</taxon>
        <taxon>metagenomes</taxon>
        <taxon>ecological metagenomes</taxon>
    </lineage>
</organism>
<accession>A0A1W1CUK2</accession>
<evidence type="ECO:0000313" key="1">
    <source>
        <dbReference type="EMBL" id="SFV69558.1"/>
    </source>
</evidence>
<dbReference type="AlphaFoldDB" id="A0A1W1CUK2"/>
<sequence>MDINEEQQLLKDIEQGVYISKPLSDAKVKKYQDYAKYTKQLNAKKQTTIRFNVQDLAIIKAKAKLSGIGYQNIIQALVHNYANGKIDLKL</sequence>
<proteinExistence type="predicted"/>
<protein>
    <recommendedName>
        <fullName evidence="2">Antitoxin</fullName>
    </recommendedName>
</protein>
<gene>
    <name evidence="1" type="ORF">MNB_SUP05-5-985</name>
</gene>
<reference evidence="1" key="1">
    <citation type="submission" date="2016-10" db="EMBL/GenBank/DDBJ databases">
        <authorList>
            <person name="de Groot N.N."/>
        </authorList>
    </citation>
    <scope>NUCLEOTIDE SEQUENCE</scope>
</reference>
<name>A0A1W1CUK2_9ZZZZ</name>
<evidence type="ECO:0008006" key="2">
    <source>
        <dbReference type="Google" id="ProtNLM"/>
    </source>
</evidence>
<dbReference type="EMBL" id="FPHJ01000067">
    <property type="protein sequence ID" value="SFV69558.1"/>
    <property type="molecule type" value="Genomic_DNA"/>
</dbReference>